<gene>
    <name evidence="3" type="ORF">QBC33DRAFT_604085</name>
</gene>
<accession>A0AAJ0FIA0</accession>
<feature type="region of interest" description="Disordered" evidence="1">
    <location>
        <begin position="116"/>
        <end position="142"/>
    </location>
</feature>
<proteinExistence type="predicted"/>
<evidence type="ECO:0000259" key="2">
    <source>
        <dbReference type="Pfam" id="PF08719"/>
    </source>
</evidence>
<dbReference type="InterPro" id="IPR037238">
    <property type="entry name" value="YbiA-like_sf"/>
</dbReference>
<dbReference type="CDD" id="cd15457">
    <property type="entry name" value="NADAR"/>
    <property type="match status" value="1"/>
</dbReference>
<feature type="compositionally biased region" description="Basic and acidic residues" evidence="1">
    <location>
        <begin position="116"/>
        <end position="127"/>
    </location>
</feature>
<dbReference type="GeneID" id="85315426"/>
<comment type="caution">
    <text evidence="3">The sequence shown here is derived from an EMBL/GenBank/DDBJ whole genome shotgun (WGS) entry which is preliminary data.</text>
</comment>
<name>A0AAJ0FIA0_9PEZI</name>
<dbReference type="SUPFAM" id="SSF143990">
    <property type="entry name" value="YbiA-like"/>
    <property type="match status" value="1"/>
</dbReference>
<reference evidence="3" key="1">
    <citation type="submission" date="2023-06" db="EMBL/GenBank/DDBJ databases">
        <title>Genome-scale phylogeny and comparative genomics of the fungal order Sordariales.</title>
        <authorList>
            <consortium name="Lawrence Berkeley National Laboratory"/>
            <person name="Hensen N."/>
            <person name="Bonometti L."/>
            <person name="Westerberg I."/>
            <person name="Brannstrom I.O."/>
            <person name="Guillou S."/>
            <person name="Cros-Aarteil S."/>
            <person name="Calhoun S."/>
            <person name="Haridas S."/>
            <person name="Kuo A."/>
            <person name="Mondo S."/>
            <person name="Pangilinan J."/>
            <person name="Riley R."/>
            <person name="Labutti K."/>
            <person name="Andreopoulos B."/>
            <person name="Lipzen A."/>
            <person name="Chen C."/>
            <person name="Yanf M."/>
            <person name="Daum C."/>
            <person name="Ng V."/>
            <person name="Clum A."/>
            <person name="Steindorff A."/>
            <person name="Ohm R."/>
            <person name="Martin F."/>
            <person name="Silar P."/>
            <person name="Natvig D."/>
            <person name="Lalanne C."/>
            <person name="Gautier V."/>
            <person name="Ament-Velasquez S.L."/>
            <person name="Kruys A."/>
            <person name="Hutchinson M.I."/>
            <person name="Powell A.J."/>
            <person name="Barry K."/>
            <person name="Miller A.N."/>
            <person name="Grigoriev I.V."/>
            <person name="Debuchy R."/>
            <person name="Gladieux P."/>
            <person name="Thoren M.H."/>
            <person name="Johannesson H."/>
        </authorList>
    </citation>
    <scope>NUCLEOTIDE SEQUENCE</scope>
    <source>
        <strain evidence="3">8032-3</strain>
    </source>
</reference>
<keyword evidence="4" id="KW-1185">Reference proteome</keyword>
<evidence type="ECO:0000313" key="4">
    <source>
        <dbReference type="Proteomes" id="UP001244011"/>
    </source>
</evidence>
<dbReference type="RefSeq" id="XP_060285619.1">
    <property type="nucleotide sequence ID" value="XM_060432239.1"/>
</dbReference>
<organism evidence="3 4">
    <name type="scientific">Phialemonium atrogriseum</name>
    <dbReference type="NCBI Taxonomy" id="1093897"/>
    <lineage>
        <taxon>Eukaryota</taxon>
        <taxon>Fungi</taxon>
        <taxon>Dikarya</taxon>
        <taxon>Ascomycota</taxon>
        <taxon>Pezizomycotina</taxon>
        <taxon>Sordariomycetes</taxon>
        <taxon>Sordariomycetidae</taxon>
        <taxon>Cephalothecales</taxon>
        <taxon>Cephalothecaceae</taxon>
        <taxon>Phialemonium</taxon>
    </lineage>
</organism>
<evidence type="ECO:0000256" key="1">
    <source>
        <dbReference type="SAM" id="MobiDB-lite"/>
    </source>
</evidence>
<protein>
    <recommendedName>
        <fullName evidence="2">NADAR domain-containing protein</fullName>
    </recommendedName>
</protein>
<dbReference type="NCBIfam" id="TIGR02464">
    <property type="entry name" value="ribofla_fusion"/>
    <property type="match status" value="1"/>
</dbReference>
<dbReference type="AlphaFoldDB" id="A0AAJ0FIA0"/>
<dbReference type="Proteomes" id="UP001244011">
    <property type="component" value="Unassembled WGS sequence"/>
</dbReference>
<dbReference type="InterPro" id="IPR012816">
    <property type="entry name" value="NADAR"/>
</dbReference>
<dbReference type="Pfam" id="PF08719">
    <property type="entry name" value="NADAR"/>
    <property type="match status" value="1"/>
</dbReference>
<sequence>MHHKALLFNDPTTATAILQASTPRKAKSLGRRVTGFDPAVWTAERCRVARDANRRKFSSDALRPRLLGTGRAELVEASPFDRDWGIGFAAAEAGGKRERWGMNLLGKVLMEVRGELEMEEGGGERGEGGPQGGRLEEEPPSI</sequence>
<evidence type="ECO:0000313" key="3">
    <source>
        <dbReference type="EMBL" id="KAK1769406.1"/>
    </source>
</evidence>
<dbReference type="EMBL" id="MU839002">
    <property type="protein sequence ID" value="KAK1769406.1"/>
    <property type="molecule type" value="Genomic_DNA"/>
</dbReference>
<feature type="domain" description="NADAR" evidence="2">
    <location>
        <begin position="1"/>
        <end position="116"/>
    </location>
</feature>
<dbReference type="Gene3D" id="1.10.357.40">
    <property type="entry name" value="YbiA-like"/>
    <property type="match status" value="1"/>
</dbReference>